<organism evidence="1 2">
    <name type="scientific">Alicyclobacillus ferrooxydans</name>
    <dbReference type="NCBI Taxonomy" id="471514"/>
    <lineage>
        <taxon>Bacteria</taxon>
        <taxon>Bacillati</taxon>
        <taxon>Bacillota</taxon>
        <taxon>Bacilli</taxon>
        <taxon>Bacillales</taxon>
        <taxon>Alicyclobacillaceae</taxon>
        <taxon>Alicyclobacillus</taxon>
    </lineage>
</organism>
<evidence type="ECO:0000313" key="1">
    <source>
        <dbReference type="EMBL" id="KPV39302.1"/>
    </source>
</evidence>
<comment type="caution">
    <text evidence="1">The sequence shown here is derived from an EMBL/GenBank/DDBJ whole genome shotgun (WGS) entry which is preliminary data.</text>
</comment>
<dbReference type="EMBL" id="LJCO01000107">
    <property type="protein sequence ID" value="KPV39302.1"/>
    <property type="molecule type" value="Genomic_DNA"/>
</dbReference>
<name>A0A0P9CK52_9BACL</name>
<accession>A0A0P9CK52</accession>
<dbReference type="AlphaFoldDB" id="A0A0P9CK52"/>
<sequence>KSLIRAVIKKIEVEPNRKDIKKITFWFDYDDALLLSKTGGTVSQVNATLFAVDGSQKREGPMHEPKRHTQVLMNISGRFCEGFGQRRPRQAACRFSLSPW</sequence>
<proteinExistence type="predicted"/>
<keyword evidence="2" id="KW-1185">Reference proteome</keyword>
<protein>
    <submittedName>
        <fullName evidence="1">Uncharacterized protein</fullName>
    </submittedName>
</protein>
<gene>
    <name evidence="1" type="ORF">AN477_22655</name>
</gene>
<dbReference type="Proteomes" id="UP000050482">
    <property type="component" value="Unassembled WGS sequence"/>
</dbReference>
<dbReference type="PATRIC" id="fig|471514.4.peg.2061"/>
<reference evidence="1 2" key="1">
    <citation type="submission" date="2015-09" db="EMBL/GenBank/DDBJ databases">
        <title>Draft genome sequence of Alicyclobacillus ferrooxydans DSM 22381.</title>
        <authorList>
            <person name="Hemp J."/>
        </authorList>
    </citation>
    <scope>NUCLEOTIDE SEQUENCE [LARGE SCALE GENOMIC DNA]</scope>
    <source>
        <strain evidence="1 2">TC-34</strain>
    </source>
</reference>
<evidence type="ECO:0000313" key="2">
    <source>
        <dbReference type="Proteomes" id="UP000050482"/>
    </source>
</evidence>
<feature type="non-terminal residue" evidence="1">
    <location>
        <position position="1"/>
    </location>
</feature>